<organism evidence="2 3">
    <name type="scientific">Rhizophagus clarus</name>
    <dbReference type="NCBI Taxonomy" id="94130"/>
    <lineage>
        <taxon>Eukaryota</taxon>
        <taxon>Fungi</taxon>
        <taxon>Fungi incertae sedis</taxon>
        <taxon>Mucoromycota</taxon>
        <taxon>Glomeromycotina</taxon>
        <taxon>Glomeromycetes</taxon>
        <taxon>Glomerales</taxon>
        <taxon>Glomeraceae</taxon>
        <taxon>Rhizophagus</taxon>
    </lineage>
</organism>
<feature type="compositionally biased region" description="Basic residues" evidence="1">
    <location>
        <begin position="261"/>
        <end position="273"/>
    </location>
</feature>
<name>A0A8H3L4P7_9GLOM</name>
<proteinExistence type="predicted"/>
<reference evidence="2" key="1">
    <citation type="submission" date="2019-10" db="EMBL/GenBank/DDBJ databases">
        <title>Conservation and host-specific expression of non-tandemly repeated heterogenous ribosome RNA gene in arbuscular mycorrhizal fungi.</title>
        <authorList>
            <person name="Maeda T."/>
            <person name="Kobayashi Y."/>
            <person name="Nakagawa T."/>
            <person name="Ezawa T."/>
            <person name="Yamaguchi K."/>
            <person name="Bino T."/>
            <person name="Nishimoto Y."/>
            <person name="Shigenobu S."/>
            <person name="Kawaguchi M."/>
        </authorList>
    </citation>
    <scope>NUCLEOTIDE SEQUENCE</scope>
    <source>
        <strain evidence="2">HR1</strain>
    </source>
</reference>
<feature type="region of interest" description="Disordered" evidence="1">
    <location>
        <begin position="256"/>
        <end position="298"/>
    </location>
</feature>
<accession>A0A8H3L4P7</accession>
<evidence type="ECO:0000313" key="3">
    <source>
        <dbReference type="Proteomes" id="UP000615446"/>
    </source>
</evidence>
<dbReference type="AlphaFoldDB" id="A0A8H3L4P7"/>
<dbReference type="EMBL" id="BLAL01000050">
    <property type="protein sequence ID" value="GES80604.1"/>
    <property type="molecule type" value="Genomic_DNA"/>
</dbReference>
<gene>
    <name evidence="2" type="ORF">RCL2_000787600</name>
</gene>
<evidence type="ECO:0008006" key="4">
    <source>
        <dbReference type="Google" id="ProtNLM"/>
    </source>
</evidence>
<feature type="compositionally biased region" description="Polar residues" evidence="1">
    <location>
        <begin position="22"/>
        <end position="36"/>
    </location>
</feature>
<feature type="compositionally biased region" description="Polar residues" evidence="1">
    <location>
        <begin position="276"/>
        <end position="298"/>
    </location>
</feature>
<evidence type="ECO:0000256" key="1">
    <source>
        <dbReference type="SAM" id="MobiDB-lite"/>
    </source>
</evidence>
<protein>
    <recommendedName>
        <fullName evidence="4">RRM domain-containing protein</fullName>
    </recommendedName>
</protein>
<comment type="caution">
    <text evidence="2">The sequence shown here is derived from an EMBL/GenBank/DDBJ whole genome shotgun (WGS) entry which is preliminary data.</text>
</comment>
<sequence>MDEDIIANTAADVGIDGPSSPPKENNTASTSLSSHPNIAAALSVPDSNASDGLNASMHAHTMTPASPPNTSPDKAIDNNLLADHIPVQTPTFSIERNDYQAAAAPNLAPETLKTFPTNKVTPCHYTVDQKSSRREFVTTLTQLPPNTKDIDLAPLTRDLGAKAVNVPLSLHSYKPKRWAYVMFNFQETMDAAIEQIISFQGHTLQWNFPNDTNKLCHRCGKLGCAPNQCPSCQNRGRTRDKNPVAALKERFNINQPIQPRAHFRSTSRSRSRSKGPDNSHSSHLRQASANTSNANTSYCDHSKSNDHCDRLVSFSIASRTSPLSISRDQPLTISPQEATNILSLLKALQQDMADVCDRITALELNDRRMTRIEQHLGLLPPPDISPNIQTSDMLIDPLIIPDPIVTYSSSRPAAPTLPAPLNPLQPSFTPSSPAKAPSLHPQLLLSLIVPHQLLPLTRSLPPPTLAMRFRLLMQSIQP</sequence>
<dbReference type="Proteomes" id="UP000615446">
    <property type="component" value="Unassembled WGS sequence"/>
</dbReference>
<feature type="region of interest" description="Disordered" evidence="1">
    <location>
        <begin position="1"/>
        <end position="72"/>
    </location>
</feature>
<evidence type="ECO:0000313" key="2">
    <source>
        <dbReference type="EMBL" id="GES80604.1"/>
    </source>
</evidence>